<dbReference type="OrthoDB" id="286672at2759"/>
<dbReference type="AlphaFoldDB" id="A0A8S1S563"/>
<accession>A0A8S1S563</accession>
<dbReference type="GO" id="GO:0000045">
    <property type="term" value="P:autophagosome assembly"/>
    <property type="evidence" value="ECO:0007669"/>
    <property type="project" value="TreeGrafter"/>
</dbReference>
<dbReference type="PROSITE" id="PS00108">
    <property type="entry name" value="PROTEIN_KINASE_ST"/>
    <property type="match status" value="1"/>
</dbReference>
<evidence type="ECO:0000313" key="6">
    <source>
        <dbReference type="EMBL" id="CAD8134114.1"/>
    </source>
</evidence>
<gene>
    <name evidence="6" type="ORF">PPENT_87.1.T0030140</name>
</gene>
<dbReference type="GO" id="GO:0016020">
    <property type="term" value="C:membrane"/>
    <property type="evidence" value="ECO:0007669"/>
    <property type="project" value="TreeGrafter"/>
</dbReference>
<dbReference type="PANTHER" id="PTHR24348:SF22">
    <property type="entry name" value="NON-SPECIFIC SERINE_THREONINE PROTEIN KINASE"/>
    <property type="match status" value="1"/>
</dbReference>
<evidence type="ECO:0000313" key="7">
    <source>
        <dbReference type="Proteomes" id="UP000689195"/>
    </source>
</evidence>
<protein>
    <recommendedName>
        <fullName evidence="5">Protein kinase domain-containing protein</fullName>
    </recommendedName>
</protein>
<name>A0A8S1S563_9CILI</name>
<dbReference type="PANTHER" id="PTHR24348">
    <property type="entry name" value="SERINE/THREONINE-PROTEIN KINASE UNC-51-RELATED"/>
    <property type="match status" value="1"/>
</dbReference>
<proteinExistence type="predicted"/>
<dbReference type="SMART" id="SM00220">
    <property type="entry name" value="S_TKc"/>
    <property type="match status" value="1"/>
</dbReference>
<evidence type="ECO:0000256" key="2">
    <source>
        <dbReference type="ARBA" id="ARBA00022741"/>
    </source>
</evidence>
<evidence type="ECO:0000259" key="5">
    <source>
        <dbReference type="PROSITE" id="PS50011"/>
    </source>
</evidence>
<dbReference type="FunFam" id="3.30.200.20:FF:000042">
    <property type="entry name" value="Aurora kinase A"/>
    <property type="match status" value="1"/>
</dbReference>
<dbReference type="InterPro" id="IPR008271">
    <property type="entry name" value="Ser/Thr_kinase_AS"/>
</dbReference>
<comment type="caution">
    <text evidence="6">The sequence shown here is derived from an EMBL/GenBank/DDBJ whole genome shotgun (WGS) entry which is preliminary data.</text>
</comment>
<reference evidence="6" key="1">
    <citation type="submission" date="2021-01" db="EMBL/GenBank/DDBJ databases">
        <authorList>
            <consortium name="Genoscope - CEA"/>
            <person name="William W."/>
        </authorList>
    </citation>
    <scope>NUCLEOTIDE SEQUENCE</scope>
</reference>
<keyword evidence="4" id="KW-0067">ATP-binding</keyword>
<sequence length="592" mass="69508">MSGKQIGDYILLEELGKGSFGCVYKCQNIIDQSFHAIKIIQFQSLSNCEGMVGELLKDEISVLAKIDSPNVLKLEHYFQSKTNCYIVMEYCNGGDLERYWEKNGRIIKEQKVIEIIIQILNGLSQLHKQNVIHRDIKLANILMHDDLIKIADLGFCKQLQNQDMEVSLCLGTPGTMAPEVAGFESYGLQSDIFSIGCIFYQLLYGELPFECLNIKSYIKAINQQNINFDKNDVVIQNEVKEIISKMLKVDPKQRLTFPQLYQYPLFKNIQKMSLASQIAINNMRNQETTNFYNDIYSNNQDIQIQQEGMTALRSNRESLRTQTENQHEQFQQIGNLQNINNNNQYLQDNVSKLAFEIMAAQQLCPKQQSIHNTLQQLQESESIFKTDRYQNNYSLIAKTQQNQLLIQEFRFLLDALEYCNRTYIEIDQIQFINESKPLMGKFMLQKRIRCESKKYFQIKQENPSYDELNQMEEVFKQYLLNQVFEKLLHEIKSSSSLQSGLIYAYLNELKEDETGIFHQNYWQALSELHALIKLEINRETDNKKKKILVMFLLHLQRCMHFQDLCTQKIDFEEEFLHIKKKNLIDLIKRVQY</sequence>
<dbReference type="EMBL" id="CAJJDO010000003">
    <property type="protein sequence ID" value="CAD8134114.1"/>
    <property type="molecule type" value="Genomic_DNA"/>
</dbReference>
<dbReference type="InterPro" id="IPR045269">
    <property type="entry name" value="Atg1-like"/>
</dbReference>
<dbReference type="InterPro" id="IPR000719">
    <property type="entry name" value="Prot_kinase_dom"/>
</dbReference>
<evidence type="ECO:0000256" key="1">
    <source>
        <dbReference type="ARBA" id="ARBA00022679"/>
    </source>
</evidence>
<evidence type="ECO:0000256" key="3">
    <source>
        <dbReference type="ARBA" id="ARBA00022777"/>
    </source>
</evidence>
<keyword evidence="7" id="KW-1185">Reference proteome</keyword>
<keyword evidence="3" id="KW-0418">Kinase</keyword>
<dbReference type="Proteomes" id="UP000689195">
    <property type="component" value="Unassembled WGS sequence"/>
</dbReference>
<dbReference type="GO" id="GO:0005776">
    <property type="term" value="C:autophagosome"/>
    <property type="evidence" value="ECO:0007669"/>
    <property type="project" value="TreeGrafter"/>
</dbReference>
<feature type="domain" description="Protein kinase" evidence="5">
    <location>
        <begin position="9"/>
        <end position="266"/>
    </location>
</feature>
<dbReference type="GO" id="GO:0000407">
    <property type="term" value="C:phagophore assembly site"/>
    <property type="evidence" value="ECO:0007669"/>
    <property type="project" value="TreeGrafter"/>
</dbReference>
<dbReference type="PROSITE" id="PS50011">
    <property type="entry name" value="PROTEIN_KINASE_DOM"/>
    <property type="match status" value="1"/>
</dbReference>
<keyword evidence="2" id="KW-0547">Nucleotide-binding</keyword>
<dbReference type="Pfam" id="PF00069">
    <property type="entry name" value="Pkinase"/>
    <property type="match status" value="1"/>
</dbReference>
<evidence type="ECO:0000256" key="4">
    <source>
        <dbReference type="ARBA" id="ARBA00022840"/>
    </source>
</evidence>
<keyword evidence="1" id="KW-0808">Transferase</keyword>
<dbReference type="GO" id="GO:0004674">
    <property type="term" value="F:protein serine/threonine kinase activity"/>
    <property type="evidence" value="ECO:0007669"/>
    <property type="project" value="InterPro"/>
</dbReference>
<dbReference type="GO" id="GO:0005829">
    <property type="term" value="C:cytosol"/>
    <property type="evidence" value="ECO:0007669"/>
    <property type="project" value="TreeGrafter"/>
</dbReference>
<organism evidence="6 7">
    <name type="scientific">Paramecium pentaurelia</name>
    <dbReference type="NCBI Taxonomy" id="43138"/>
    <lineage>
        <taxon>Eukaryota</taxon>
        <taxon>Sar</taxon>
        <taxon>Alveolata</taxon>
        <taxon>Ciliophora</taxon>
        <taxon>Intramacronucleata</taxon>
        <taxon>Oligohymenophorea</taxon>
        <taxon>Peniculida</taxon>
        <taxon>Parameciidae</taxon>
        <taxon>Paramecium</taxon>
    </lineage>
</organism>
<dbReference type="GO" id="GO:0010506">
    <property type="term" value="P:regulation of autophagy"/>
    <property type="evidence" value="ECO:0007669"/>
    <property type="project" value="InterPro"/>
</dbReference>
<dbReference type="GO" id="GO:0005524">
    <property type="term" value="F:ATP binding"/>
    <property type="evidence" value="ECO:0007669"/>
    <property type="project" value="UniProtKB-KW"/>
</dbReference>